<feature type="transmembrane region" description="Helical" evidence="10">
    <location>
        <begin position="86"/>
        <end position="107"/>
    </location>
</feature>
<dbReference type="GO" id="GO:0015648">
    <property type="term" value="F:lipid-linked peptidoglycan transporter activity"/>
    <property type="evidence" value="ECO:0007669"/>
    <property type="project" value="TreeGrafter"/>
</dbReference>
<evidence type="ECO:0000256" key="1">
    <source>
        <dbReference type="ARBA" id="ARBA00004651"/>
    </source>
</evidence>
<evidence type="ECO:0000256" key="6">
    <source>
        <dbReference type="ARBA" id="ARBA00022989"/>
    </source>
</evidence>
<dbReference type="AlphaFoldDB" id="A0A7K0GXV7"/>
<evidence type="ECO:0000256" key="4">
    <source>
        <dbReference type="ARBA" id="ARBA00022960"/>
    </source>
</evidence>
<feature type="transmembrane region" description="Helical" evidence="10">
    <location>
        <begin position="370"/>
        <end position="389"/>
    </location>
</feature>
<evidence type="ECO:0000313" key="11">
    <source>
        <dbReference type="EMBL" id="MRY94459.1"/>
    </source>
</evidence>
<feature type="transmembrane region" description="Helical" evidence="10">
    <location>
        <begin position="456"/>
        <end position="479"/>
    </location>
</feature>
<dbReference type="Proteomes" id="UP000461276">
    <property type="component" value="Unassembled WGS sequence"/>
</dbReference>
<dbReference type="GO" id="GO:0009252">
    <property type="term" value="P:peptidoglycan biosynthetic process"/>
    <property type="evidence" value="ECO:0007669"/>
    <property type="project" value="UniProtKB-KW"/>
</dbReference>
<feature type="transmembrane region" description="Helical" evidence="10">
    <location>
        <begin position="37"/>
        <end position="65"/>
    </location>
</feature>
<feature type="transmembrane region" description="Helical" evidence="10">
    <location>
        <begin position="429"/>
        <end position="450"/>
    </location>
</feature>
<protein>
    <recommendedName>
        <fullName evidence="13">Oligosaccharide flippase family protein</fullName>
    </recommendedName>
</protein>
<feature type="transmembrane region" description="Helical" evidence="10">
    <location>
        <begin position="217"/>
        <end position="238"/>
    </location>
</feature>
<dbReference type="PANTHER" id="PTHR47019">
    <property type="entry name" value="LIPID II FLIPPASE MURJ"/>
    <property type="match status" value="1"/>
</dbReference>
<organism evidence="11 12">
    <name type="scientific">Parabacteroides distasonis</name>
    <dbReference type="NCBI Taxonomy" id="823"/>
    <lineage>
        <taxon>Bacteria</taxon>
        <taxon>Pseudomonadati</taxon>
        <taxon>Bacteroidota</taxon>
        <taxon>Bacteroidia</taxon>
        <taxon>Bacteroidales</taxon>
        <taxon>Tannerellaceae</taxon>
        <taxon>Parabacteroides</taxon>
    </lineage>
</organism>
<comment type="function">
    <text evidence="8">Involved in peptidoglycan biosynthesis. Transports lipid-linked peptidoglycan precursors from the inner to the outer leaflet of the cytoplasmic membrane.</text>
</comment>
<dbReference type="PANTHER" id="PTHR47019:SF1">
    <property type="entry name" value="LIPID II FLIPPASE MURJ"/>
    <property type="match status" value="1"/>
</dbReference>
<comment type="caution">
    <text evidence="11">The sequence shown here is derived from an EMBL/GenBank/DDBJ whole genome shotgun (WGS) entry which is preliminary data.</text>
</comment>
<comment type="subcellular location">
    <subcellularLocation>
        <location evidence="1">Cell membrane</location>
        <topology evidence="1">Multi-pass membrane protein</topology>
    </subcellularLocation>
</comment>
<dbReference type="InterPro" id="IPR004268">
    <property type="entry name" value="MurJ"/>
</dbReference>
<feature type="transmembrane region" description="Helical" evidence="10">
    <location>
        <begin position="338"/>
        <end position="358"/>
    </location>
</feature>
<evidence type="ECO:0000256" key="7">
    <source>
        <dbReference type="ARBA" id="ARBA00023136"/>
    </source>
</evidence>
<evidence type="ECO:0000256" key="9">
    <source>
        <dbReference type="ARBA" id="ARBA00061532"/>
    </source>
</evidence>
<dbReference type="GO" id="GO:0005886">
    <property type="term" value="C:plasma membrane"/>
    <property type="evidence" value="ECO:0007669"/>
    <property type="project" value="UniProtKB-SubCell"/>
</dbReference>
<dbReference type="GO" id="GO:0008360">
    <property type="term" value="P:regulation of cell shape"/>
    <property type="evidence" value="ECO:0007669"/>
    <property type="project" value="UniProtKB-KW"/>
</dbReference>
<feature type="transmembrane region" description="Helical" evidence="10">
    <location>
        <begin position="302"/>
        <end position="326"/>
    </location>
</feature>
<dbReference type="RefSeq" id="WP_154395268.1">
    <property type="nucleotide sequence ID" value="NZ_CP103079.1"/>
</dbReference>
<proteinExistence type="inferred from homology"/>
<dbReference type="InterPro" id="IPR051050">
    <property type="entry name" value="Lipid_II_flippase_MurJ/MviN"/>
</dbReference>
<dbReference type="EMBL" id="WKMY01000010">
    <property type="protein sequence ID" value="MRY94459.1"/>
    <property type="molecule type" value="Genomic_DNA"/>
</dbReference>
<dbReference type="Pfam" id="PF03023">
    <property type="entry name" value="MurJ"/>
    <property type="match status" value="1"/>
</dbReference>
<feature type="transmembrane region" description="Helical" evidence="10">
    <location>
        <begin position="5"/>
        <end position="25"/>
    </location>
</feature>
<reference evidence="11 12" key="1">
    <citation type="journal article" date="2019" name="Nat. Med.">
        <title>A library of human gut bacterial isolates paired with longitudinal multiomics data enables mechanistic microbiome research.</title>
        <authorList>
            <person name="Poyet M."/>
            <person name="Groussin M."/>
            <person name="Gibbons S.M."/>
            <person name="Avila-Pacheco J."/>
            <person name="Jiang X."/>
            <person name="Kearney S.M."/>
            <person name="Perrotta A.R."/>
            <person name="Berdy B."/>
            <person name="Zhao S."/>
            <person name="Lieberman T.D."/>
            <person name="Swanson P.K."/>
            <person name="Smith M."/>
            <person name="Roesemann S."/>
            <person name="Alexander J.E."/>
            <person name="Rich S.A."/>
            <person name="Livny J."/>
            <person name="Vlamakis H."/>
            <person name="Clish C."/>
            <person name="Bullock K."/>
            <person name="Deik A."/>
            <person name="Scott J."/>
            <person name="Pierce K.A."/>
            <person name="Xavier R.J."/>
            <person name="Alm E.J."/>
        </authorList>
    </citation>
    <scope>NUCLEOTIDE SEQUENCE [LARGE SCALE GENOMIC DNA]</scope>
    <source>
        <strain evidence="11 12">BIOML-A9</strain>
    </source>
</reference>
<feature type="transmembrane region" description="Helical" evidence="10">
    <location>
        <begin position="149"/>
        <end position="171"/>
    </location>
</feature>
<sequence>MKKTFVISLIFIVCGILGFVCQLLYAYFFGLGKEMDIYFSFLSIPAIITGASGAVFSSLFFPIFARIDSVELDSYIWTIKECVSKIALLIAVVGFVITYFNMDYIVGPIEKSYYNLSLLLAFLLWINAYMSIVNGFLSSVQNYFKNFLIVSLSQLLVYIFIILFVLILHQVIGVNSIAFGMLFSAFISYIVNRYYGNLFKKSQSYTKMDSFVVVQNIILIIISFFPFHSFASIAYLWAGQLDYEGGVSLLGYSHSFCAFLSVAASMGLSTVSFPDLARSLSSKNKEIVNQGFINFWKQIEAVVVFSTFVAVFTSVFACPIISVLFLRGEFDNEAVIGLSSVLPIYLVNGVLIAIMNLTRNVFYSLNKQKIFAVFSGLVTFIFFFSSIIFSIQVNYIFVGFVETISMGLFALISLFYINSLAKVFWFKDIVKLLSQIVLLILIAIFLYLFYKNILNYYLNNIVCLLISGVLYTVLADFLLCKILVNEMILSVNEKIAHVIKSKLF</sequence>
<keyword evidence="5" id="KW-0573">Peptidoglycan synthesis</keyword>
<feature type="transmembrane region" description="Helical" evidence="10">
    <location>
        <begin position="177"/>
        <end position="196"/>
    </location>
</feature>
<evidence type="ECO:0000256" key="5">
    <source>
        <dbReference type="ARBA" id="ARBA00022984"/>
    </source>
</evidence>
<keyword evidence="2" id="KW-1003">Cell membrane</keyword>
<feature type="transmembrane region" description="Helical" evidence="10">
    <location>
        <begin position="395"/>
        <end position="417"/>
    </location>
</feature>
<evidence type="ECO:0000313" key="12">
    <source>
        <dbReference type="Proteomes" id="UP000461276"/>
    </source>
</evidence>
<keyword evidence="6 10" id="KW-1133">Transmembrane helix</keyword>
<evidence type="ECO:0000256" key="10">
    <source>
        <dbReference type="SAM" id="Phobius"/>
    </source>
</evidence>
<dbReference type="GO" id="GO:0034204">
    <property type="term" value="P:lipid translocation"/>
    <property type="evidence" value="ECO:0007669"/>
    <property type="project" value="TreeGrafter"/>
</dbReference>
<keyword evidence="3 10" id="KW-0812">Transmembrane</keyword>
<comment type="similarity">
    <text evidence="9">Belongs to the MurJ/MviN family.</text>
</comment>
<feature type="transmembrane region" description="Helical" evidence="10">
    <location>
        <begin position="113"/>
        <end position="137"/>
    </location>
</feature>
<keyword evidence="4" id="KW-0133">Cell shape</keyword>
<gene>
    <name evidence="11" type="ORF">GKD67_14735</name>
</gene>
<name>A0A7K0GXV7_PARDI</name>
<keyword evidence="7 10" id="KW-0472">Membrane</keyword>
<evidence type="ECO:0000256" key="2">
    <source>
        <dbReference type="ARBA" id="ARBA00022475"/>
    </source>
</evidence>
<evidence type="ECO:0008006" key="13">
    <source>
        <dbReference type="Google" id="ProtNLM"/>
    </source>
</evidence>
<accession>A0A7K0GXV7</accession>
<evidence type="ECO:0000256" key="3">
    <source>
        <dbReference type="ARBA" id="ARBA00022692"/>
    </source>
</evidence>
<evidence type="ECO:0000256" key="8">
    <source>
        <dbReference type="ARBA" id="ARBA00060041"/>
    </source>
</evidence>